<evidence type="ECO:0000256" key="1">
    <source>
        <dbReference type="SAM" id="Phobius"/>
    </source>
</evidence>
<dbReference type="EMBL" id="DYVY01000033">
    <property type="protein sequence ID" value="HJF93517.1"/>
    <property type="molecule type" value="Genomic_DNA"/>
</dbReference>
<feature type="transmembrane region" description="Helical" evidence="1">
    <location>
        <begin position="33"/>
        <end position="51"/>
    </location>
</feature>
<dbReference type="NCBIfam" id="TIGR04370">
    <property type="entry name" value="glyco_rpt_poly"/>
    <property type="match status" value="1"/>
</dbReference>
<feature type="transmembrane region" description="Helical" evidence="1">
    <location>
        <begin position="221"/>
        <end position="237"/>
    </location>
</feature>
<dbReference type="Proteomes" id="UP000769156">
    <property type="component" value="Unassembled WGS sequence"/>
</dbReference>
<organism evidence="2 3">
    <name type="scientific">Lachnoclostridium phocaeense</name>
    <dbReference type="NCBI Taxonomy" id="1871021"/>
    <lineage>
        <taxon>Bacteria</taxon>
        <taxon>Bacillati</taxon>
        <taxon>Bacillota</taxon>
        <taxon>Clostridia</taxon>
        <taxon>Lachnospirales</taxon>
        <taxon>Lachnospiraceae</taxon>
    </lineage>
</organism>
<keyword evidence="1" id="KW-0812">Transmembrane</keyword>
<keyword evidence="1" id="KW-1133">Transmembrane helix</keyword>
<feature type="transmembrane region" description="Helical" evidence="1">
    <location>
        <begin position="199"/>
        <end position="215"/>
    </location>
</feature>
<feature type="transmembrane region" description="Helical" evidence="1">
    <location>
        <begin position="414"/>
        <end position="430"/>
    </location>
</feature>
<reference evidence="2" key="1">
    <citation type="journal article" date="2021" name="PeerJ">
        <title>Extensive microbial diversity within the chicken gut microbiome revealed by metagenomics and culture.</title>
        <authorList>
            <person name="Gilroy R."/>
            <person name="Ravi A."/>
            <person name="Getino M."/>
            <person name="Pursley I."/>
            <person name="Horton D.L."/>
            <person name="Alikhan N.F."/>
            <person name="Baker D."/>
            <person name="Gharbi K."/>
            <person name="Hall N."/>
            <person name="Watson M."/>
            <person name="Adriaenssens E.M."/>
            <person name="Foster-Nyarko E."/>
            <person name="Jarju S."/>
            <person name="Secka A."/>
            <person name="Antonio M."/>
            <person name="Oren A."/>
            <person name="Chaudhuri R.R."/>
            <person name="La Ragione R."/>
            <person name="Hildebrand F."/>
            <person name="Pallen M.J."/>
        </authorList>
    </citation>
    <scope>NUCLEOTIDE SEQUENCE</scope>
    <source>
        <strain evidence="2">ChiSjej5B23-16112</strain>
    </source>
</reference>
<accession>A0A921I198</accession>
<sequence length="442" mass="49835">MNEKAVRNLIVETVICAAFYVGSFLASRGGVHVLSALLLIVYALGVYICRFRETGNLVDMKGLFVLAWVGGQGIACLQLSNLQTDWNVWTWVSFFLTYIGFCAGYLQKRTPSGGRESSGDAISANRLLICACALAVVSWICFLIEFLAVGFIPLFSEEPHAYSYFHVSGVHYFTISCILVPAITVLYWKAKEKKSTRDWVLLGLANFTAVAVPILCVSRFQLLFAVGFAVVVYILTNKNLNWKVLLLLLAIMVPVYVGLTVARNHDVEYLNGIFDMKNRNTPIFVTQPYIYVANNFENFNCLVEQIAEHTYGLRMLFPVFALTGLKFVFPELTTSPIYITKPELTTLTMFYDAYYDFGIVGVLLLALAIGFAAKKLTGWIHRSDNPVACLFYGQIAIYLGLAFFTTWFSNPTTWFWLALTTVMYLFVGYRKKERKVADDREN</sequence>
<keyword evidence="1" id="KW-0472">Membrane</keyword>
<evidence type="ECO:0000313" key="3">
    <source>
        <dbReference type="Proteomes" id="UP000769156"/>
    </source>
</evidence>
<protein>
    <submittedName>
        <fullName evidence="2">Oligosaccharide repeat unit polymerase</fullName>
    </submittedName>
</protein>
<feature type="transmembrane region" description="Helical" evidence="1">
    <location>
        <begin position="88"/>
        <end position="106"/>
    </location>
</feature>
<dbReference type="AlphaFoldDB" id="A0A921I198"/>
<feature type="transmembrane region" description="Helical" evidence="1">
    <location>
        <begin position="244"/>
        <end position="262"/>
    </location>
</feature>
<evidence type="ECO:0000313" key="2">
    <source>
        <dbReference type="EMBL" id="HJF93517.1"/>
    </source>
</evidence>
<feature type="transmembrane region" description="Helical" evidence="1">
    <location>
        <begin position="127"/>
        <end position="152"/>
    </location>
</feature>
<feature type="transmembrane region" description="Helical" evidence="1">
    <location>
        <begin position="164"/>
        <end position="187"/>
    </location>
</feature>
<feature type="transmembrane region" description="Helical" evidence="1">
    <location>
        <begin position="63"/>
        <end position="82"/>
    </location>
</feature>
<feature type="transmembrane region" description="Helical" evidence="1">
    <location>
        <begin position="9"/>
        <end position="27"/>
    </location>
</feature>
<gene>
    <name evidence="2" type="ORF">K8V82_01850</name>
</gene>
<name>A0A921I198_9FIRM</name>
<reference evidence="2" key="2">
    <citation type="submission" date="2021-09" db="EMBL/GenBank/DDBJ databases">
        <authorList>
            <person name="Gilroy R."/>
        </authorList>
    </citation>
    <scope>NUCLEOTIDE SEQUENCE</scope>
    <source>
        <strain evidence="2">ChiSjej5B23-16112</strain>
    </source>
</reference>
<feature type="transmembrane region" description="Helical" evidence="1">
    <location>
        <begin position="353"/>
        <end position="373"/>
    </location>
</feature>
<proteinExistence type="predicted"/>
<feature type="transmembrane region" description="Helical" evidence="1">
    <location>
        <begin position="385"/>
        <end position="408"/>
    </location>
</feature>
<comment type="caution">
    <text evidence="2">The sequence shown here is derived from an EMBL/GenBank/DDBJ whole genome shotgun (WGS) entry which is preliminary data.</text>
</comment>